<keyword evidence="3" id="KW-1185">Reference proteome</keyword>
<dbReference type="RefSeq" id="XP_056541307.1">
    <property type="nucleotide sequence ID" value="XM_056688878.1"/>
</dbReference>
<feature type="region of interest" description="Disordered" evidence="1">
    <location>
        <begin position="73"/>
        <end position="98"/>
    </location>
</feature>
<organism evidence="2 3">
    <name type="scientific">Penicillium canariense</name>
    <dbReference type="NCBI Taxonomy" id="189055"/>
    <lineage>
        <taxon>Eukaryota</taxon>
        <taxon>Fungi</taxon>
        <taxon>Dikarya</taxon>
        <taxon>Ascomycota</taxon>
        <taxon>Pezizomycotina</taxon>
        <taxon>Eurotiomycetes</taxon>
        <taxon>Eurotiomycetidae</taxon>
        <taxon>Eurotiales</taxon>
        <taxon>Aspergillaceae</taxon>
        <taxon>Penicillium</taxon>
    </lineage>
</organism>
<feature type="compositionally biased region" description="Polar residues" evidence="1">
    <location>
        <begin position="87"/>
        <end position="98"/>
    </location>
</feature>
<evidence type="ECO:0000313" key="2">
    <source>
        <dbReference type="EMBL" id="KAJ5159749.1"/>
    </source>
</evidence>
<dbReference type="EMBL" id="JAPQKN010000004">
    <property type="protein sequence ID" value="KAJ5159749.1"/>
    <property type="molecule type" value="Genomic_DNA"/>
</dbReference>
<evidence type="ECO:0000256" key="1">
    <source>
        <dbReference type="SAM" id="MobiDB-lite"/>
    </source>
</evidence>
<name>A0A9W9HVE5_9EURO</name>
<protein>
    <submittedName>
        <fullName evidence="2">Uncharacterized protein</fullName>
    </submittedName>
</protein>
<dbReference type="Proteomes" id="UP001149163">
    <property type="component" value="Unassembled WGS sequence"/>
</dbReference>
<dbReference type="GeneID" id="81428054"/>
<accession>A0A9W9HVE5</accession>
<proteinExistence type="predicted"/>
<comment type="caution">
    <text evidence="2">The sequence shown here is derived from an EMBL/GenBank/DDBJ whole genome shotgun (WGS) entry which is preliminary data.</text>
</comment>
<reference evidence="2" key="1">
    <citation type="submission" date="2022-11" db="EMBL/GenBank/DDBJ databases">
        <authorList>
            <person name="Petersen C."/>
        </authorList>
    </citation>
    <scope>NUCLEOTIDE SEQUENCE</scope>
    <source>
        <strain evidence="2">IBT 26290</strain>
    </source>
</reference>
<sequence>MHAKESTRVVGSNFDGFGQVVWWSEVMSVKALRVQVVGSRKTGCEASFTVRDEGNIERLKGLDAEKALDPTLQGESSRLVSGLPDTQLPQTLYSRGRS</sequence>
<reference evidence="2" key="2">
    <citation type="journal article" date="2023" name="IMA Fungus">
        <title>Comparative genomic study of the Penicillium genus elucidates a diverse pangenome and 15 lateral gene transfer events.</title>
        <authorList>
            <person name="Petersen C."/>
            <person name="Sorensen T."/>
            <person name="Nielsen M.R."/>
            <person name="Sondergaard T.E."/>
            <person name="Sorensen J.L."/>
            <person name="Fitzpatrick D.A."/>
            <person name="Frisvad J.C."/>
            <person name="Nielsen K.L."/>
        </authorList>
    </citation>
    <scope>NUCLEOTIDE SEQUENCE</scope>
    <source>
        <strain evidence="2">IBT 26290</strain>
    </source>
</reference>
<gene>
    <name evidence="2" type="ORF">N7482_006753</name>
</gene>
<evidence type="ECO:0000313" key="3">
    <source>
        <dbReference type="Proteomes" id="UP001149163"/>
    </source>
</evidence>
<dbReference type="AlphaFoldDB" id="A0A9W9HVE5"/>